<sequence length="91" mass="9773">MIIRIRVLAGNSGVGEISFGGVNVNIGDANYTDIQNNKPEVCVWTAGAQHQMNYGAGRFVNNETYTIIEATDAGLKLTCPTPASPDITYRP</sequence>
<evidence type="ECO:0000313" key="2">
    <source>
        <dbReference type="Proteomes" id="UP000184600"/>
    </source>
</evidence>
<protein>
    <submittedName>
        <fullName evidence="1">Uncharacterized protein</fullName>
    </submittedName>
</protein>
<keyword evidence="2" id="KW-1185">Reference proteome</keyword>
<dbReference type="AlphaFoldDB" id="A0A1M7YZN7"/>
<proteinExistence type="predicted"/>
<dbReference type="EMBL" id="FRFG01000048">
    <property type="protein sequence ID" value="SHO57906.1"/>
    <property type="molecule type" value="Genomic_DNA"/>
</dbReference>
<dbReference type="Proteomes" id="UP000184600">
    <property type="component" value="Unassembled WGS sequence"/>
</dbReference>
<evidence type="ECO:0000313" key="1">
    <source>
        <dbReference type="EMBL" id="SHO57906.1"/>
    </source>
</evidence>
<reference evidence="2" key="1">
    <citation type="submission" date="2016-12" db="EMBL/GenBank/DDBJ databases">
        <authorList>
            <person name="Rodrigo-Torres L."/>
            <person name="Arahal R.D."/>
            <person name="Lucena T."/>
        </authorList>
    </citation>
    <scope>NUCLEOTIDE SEQUENCE [LARGE SCALE GENOMIC DNA]</scope>
</reference>
<dbReference type="RefSeq" id="WP_073585307.1">
    <property type="nucleotide sequence ID" value="NZ_AP024897.1"/>
</dbReference>
<organism evidence="1 2">
    <name type="scientific">Vibrio quintilis</name>
    <dbReference type="NCBI Taxonomy" id="1117707"/>
    <lineage>
        <taxon>Bacteria</taxon>
        <taxon>Pseudomonadati</taxon>
        <taxon>Pseudomonadota</taxon>
        <taxon>Gammaproteobacteria</taxon>
        <taxon>Vibrionales</taxon>
        <taxon>Vibrionaceae</taxon>
        <taxon>Vibrio</taxon>
    </lineage>
</organism>
<name>A0A1M7YZN7_9VIBR</name>
<gene>
    <name evidence="1" type="ORF">VQ7734_03676</name>
</gene>
<accession>A0A1M7YZN7</accession>